<dbReference type="InterPro" id="IPR008382">
    <property type="entry name" value="SPHK1-interactor_AKAP_110"/>
</dbReference>
<protein>
    <recommendedName>
        <fullName evidence="4">A-kinase anchor protein 11</fullName>
    </recommendedName>
</protein>
<organism evidence="2 3">
    <name type="scientific">Triplophysa tibetana</name>
    <dbReference type="NCBI Taxonomy" id="1572043"/>
    <lineage>
        <taxon>Eukaryota</taxon>
        <taxon>Metazoa</taxon>
        <taxon>Chordata</taxon>
        <taxon>Craniata</taxon>
        <taxon>Vertebrata</taxon>
        <taxon>Euteleostomi</taxon>
        <taxon>Actinopterygii</taxon>
        <taxon>Neopterygii</taxon>
        <taxon>Teleostei</taxon>
        <taxon>Ostariophysi</taxon>
        <taxon>Cypriniformes</taxon>
        <taxon>Nemacheilidae</taxon>
        <taxon>Triplophysa</taxon>
    </lineage>
</organism>
<sequence length="638" mass="70778">MIHEDWLCSSFKLCDLVDVSESVHNNDSTQLEINKNTFPQPSYNPSSIKITFEAYSLLLDSTFEKNVKHTNKKIIEGCNAQTESIHHFAQMTAKCILDSALMRGATPSTEHGLTYHPDNNQTDTGETFIMRRNCMEMLAEELTLEAFHKALEEIGERCVFRSDTTRDNIIMEGGFVPFPSGYSCDEDTSEMETDTKMGEYDHKFGTSAYATSLKRMVTLGSIEYPDAPPSTPLLPEMFKSRDSFSRKLKGGLAKEFLPSPPPPTPKDRLQPLLENQRTDTPTDKSDFMMRLMRSLSLECGKQGRQEEQKAAEVNDGGLQNEIPSLFDYASQLSADILHFINTDDIEGIKQVCAIAEQPADGTVKTSLAEVMAREKEITTDQNGHKAIMVDAIPLSASQQKPSMALEEIQVLASELIINAVVHAFAKLKQSGLKHGNHPHLLGQATEQKPREKETYSNTHFCKDSTKSNKATTVSCCDDELEFDSITSDAVKMTSSVHIHANNFAESVLENAVRDASSLLVNVRQTLGTHVNNGSLTCVIKMHAEESHEVQELQCALLWAAASQKGASELCIDLPDTSLKQKLCRLSRSAHVNGWTVGTLIASLCLFCDVQQEATRGQYETSESLLEHLKCLIDKTPLN</sequence>
<dbReference type="Proteomes" id="UP000324632">
    <property type="component" value="Chromosome 3"/>
</dbReference>
<dbReference type="GO" id="GO:0051018">
    <property type="term" value="F:protein kinase A binding"/>
    <property type="evidence" value="ECO:0007669"/>
    <property type="project" value="TreeGrafter"/>
</dbReference>
<dbReference type="EMBL" id="SOYY01000003">
    <property type="protein sequence ID" value="KAA0723117.1"/>
    <property type="molecule type" value="Genomic_DNA"/>
</dbReference>
<evidence type="ECO:0000313" key="2">
    <source>
        <dbReference type="EMBL" id="KAA0723117.1"/>
    </source>
</evidence>
<reference evidence="2 3" key="1">
    <citation type="journal article" date="2019" name="Mol. Ecol. Resour.">
        <title>Chromosome-level genome assembly of Triplophysa tibetana, a fish adapted to the harsh high-altitude environment of the Tibetan Plateau.</title>
        <authorList>
            <person name="Yang X."/>
            <person name="Liu H."/>
            <person name="Ma Z."/>
            <person name="Zou Y."/>
            <person name="Zou M."/>
            <person name="Mao Y."/>
            <person name="Li X."/>
            <person name="Wang H."/>
            <person name="Chen T."/>
            <person name="Wang W."/>
            <person name="Yang R."/>
        </authorList>
    </citation>
    <scope>NUCLEOTIDE SEQUENCE [LARGE SCALE GENOMIC DNA]</scope>
    <source>
        <strain evidence="2">TTIB1903HZAU</strain>
        <tissue evidence="2">Muscle</tissue>
    </source>
</reference>
<feature type="region of interest" description="Disordered" evidence="1">
    <location>
        <begin position="253"/>
        <end position="283"/>
    </location>
</feature>
<proteinExistence type="predicted"/>
<dbReference type="GO" id="GO:0005737">
    <property type="term" value="C:cytoplasm"/>
    <property type="evidence" value="ECO:0007669"/>
    <property type="project" value="TreeGrafter"/>
</dbReference>
<keyword evidence="3" id="KW-1185">Reference proteome</keyword>
<dbReference type="PANTHER" id="PTHR10226:SF3">
    <property type="entry name" value="A-KINASE ANCHOR PROTEIN 11"/>
    <property type="match status" value="1"/>
</dbReference>
<evidence type="ECO:0000313" key="3">
    <source>
        <dbReference type="Proteomes" id="UP000324632"/>
    </source>
</evidence>
<name>A0A5A9PQS7_9TELE</name>
<comment type="caution">
    <text evidence="2">The sequence shown here is derived from an EMBL/GenBank/DDBJ whole genome shotgun (WGS) entry which is preliminary data.</text>
</comment>
<dbReference type="PANTHER" id="PTHR10226">
    <property type="entry name" value="A KINASE ANCHOR PROTEIN"/>
    <property type="match status" value="1"/>
</dbReference>
<accession>A0A5A9PQS7</accession>
<evidence type="ECO:0008006" key="4">
    <source>
        <dbReference type="Google" id="ProtNLM"/>
    </source>
</evidence>
<dbReference type="GO" id="GO:0008104">
    <property type="term" value="P:intracellular protein localization"/>
    <property type="evidence" value="ECO:0007669"/>
    <property type="project" value="TreeGrafter"/>
</dbReference>
<gene>
    <name evidence="2" type="ORF">E1301_Tti005236</name>
</gene>
<dbReference type="AlphaFoldDB" id="A0A5A9PQS7"/>
<evidence type="ECO:0000256" key="1">
    <source>
        <dbReference type="SAM" id="MobiDB-lite"/>
    </source>
</evidence>